<dbReference type="Proteomes" id="UP000053477">
    <property type="component" value="Unassembled WGS sequence"/>
</dbReference>
<dbReference type="EMBL" id="KQ086114">
    <property type="protein sequence ID" value="KLO07904.1"/>
    <property type="molecule type" value="Genomic_DNA"/>
</dbReference>
<organism evidence="2 3">
    <name type="scientific">Schizopora paradoxa</name>
    <dbReference type="NCBI Taxonomy" id="27342"/>
    <lineage>
        <taxon>Eukaryota</taxon>
        <taxon>Fungi</taxon>
        <taxon>Dikarya</taxon>
        <taxon>Basidiomycota</taxon>
        <taxon>Agaricomycotina</taxon>
        <taxon>Agaricomycetes</taxon>
        <taxon>Hymenochaetales</taxon>
        <taxon>Schizoporaceae</taxon>
        <taxon>Schizopora</taxon>
    </lineage>
</organism>
<dbReference type="AlphaFoldDB" id="A0A0H2R7W6"/>
<feature type="region of interest" description="Disordered" evidence="1">
    <location>
        <begin position="1"/>
        <end position="35"/>
    </location>
</feature>
<dbReference type="InParanoid" id="A0A0H2R7W6"/>
<reference evidence="2 3" key="1">
    <citation type="submission" date="2015-04" db="EMBL/GenBank/DDBJ databases">
        <title>Complete genome sequence of Schizopora paradoxa KUC8140, a cosmopolitan wood degrader in East Asia.</title>
        <authorList>
            <consortium name="DOE Joint Genome Institute"/>
            <person name="Min B."/>
            <person name="Park H."/>
            <person name="Jang Y."/>
            <person name="Kim J.-J."/>
            <person name="Kim K.H."/>
            <person name="Pangilinan J."/>
            <person name="Lipzen A."/>
            <person name="Riley R."/>
            <person name="Grigoriev I.V."/>
            <person name="Spatafora J.W."/>
            <person name="Choi I.-G."/>
        </authorList>
    </citation>
    <scope>NUCLEOTIDE SEQUENCE [LARGE SCALE GENOMIC DNA]</scope>
    <source>
        <strain evidence="2 3">KUC8140</strain>
    </source>
</reference>
<evidence type="ECO:0000256" key="1">
    <source>
        <dbReference type="SAM" id="MobiDB-lite"/>
    </source>
</evidence>
<sequence>MPTAVASTAKSTKRKSDASTADSSKKRKSSSESHAAAKALVKIILANPESYEPPANDSEALRVTFVELAEYARSLEGQVAQSASNGKAAATKTPEQICAEAERLANTVNSGIKKQMSWKPSCKTGSAKFSFDGFCPDPNVFGALFNLEGPPKFKAKKFPKDEIQEYIGDVVGSVRYDYLYITSDVNVRWNPDTGEFKFSGSYGKRSS</sequence>
<dbReference type="OrthoDB" id="5370359at2759"/>
<evidence type="ECO:0000313" key="3">
    <source>
        <dbReference type="Proteomes" id="UP000053477"/>
    </source>
</evidence>
<protein>
    <submittedName>
        <fullName evidence="2">Uncharacterized protein</fullName>
    </submittedName>
</protein>
<gene>
    <name evidence="2" type="ORF">SCHPADRAFT_1001300</name>
</gene>
<feature type="compositionally biased region" description="Polar residues" evidence="1">
    <location>
        <begin position="1"/>
        <end position="10"/>
    </location>
</feature>
<accession>A0A0H2R7W6</accession>
<proteinExistence type="predicted"/>
<keyword evidence="3" id="KW-1185">Reference proteome</keyword>
<name>A0A0H2R7W6_9AGAM</name>
<evidence type="ECO:0000313" key="2">
    <source>
        <dbReference type="EMBL" id="KLO07904.1"/>
    </source>
</evidence>